<evidence type="ECO:0000313" key="1">
    <source>
        <dbReference type="EMBL" id="AIL56411.1"/>
    </source>
</evidence>
<protein>
    <submittedName>
        <fullName evidence="1">p46</fullName>
    </submittedName>
</protein>
<accession>A0A077ET08</accession>
<reference evidence="1" key="1">
    <citation type="submission" date="2014-05" db="EMBL/GenBank/DDBJ databases">
        <title>Complete genomic sequence of a Pineapple mealybug wilt-associated virus-1 from Hainan Island, China.</title>
        <authorList>
            <person name="Yu N."/>
            <person name="Luo Z."/>
            <person name="Li X."/>
            <person name="Fan H."/>
            <person name="Liu Z."/>
            <person name="He F."/>
        </authorList>
    </citation>
    <scope>NUCLEOTIDE SEQUENCE</scope>
    <source>
        <strain evidence="1">Hainan</strain>
    </source>
</reference>
<proteinExistence type="predicted"/>
<name>A0A077ET08_9CLOS</name>
<sequence length="542" mass="61227">MALRATSDYVSADVNDSGFLDLLRTFYGKSEVAVEAAEIFSYLRRNYGAISGRFAVGTYVANTWWQRSGANMMAWSDSEGWSRHLLGNFIVSRNLLGHLYYPLATEIRAALATPETLLRAKLALVDVPVTQSSNFVYKVSKVTARDMARSLPGEEEHLTDLIFCVGNYLGELPTRNQIMGEVALPVAAVRSVGSVISVSDTDLSNENKLAVLNMLAKSKMADPIEGVKFVLEKQKIDDICKHLFKSEDLLLCSSLPAVRYTILKALESTDGSTSTFEDRVETAVVVGIKVRKDLQGLIRYKDEESLSTLLAKTAINSGEMVRGDAVVMHSKYEDNLMGKTLMRVASPFTQQQYSDLTARIVREFLLNNMHVDFNFAEAILAILQRYIHYRTNPVRFTNLPTKLEMVHKHKTYVVNYSGVDRVFAEYQTAIPEVERAWCAPLATVAYFILRDTGGSYAKWRDMMDIPPNLNFDFVGYVDPRVLYEHENVHLVRLAHRFRTANTPVRGFKLSNRLVNPIDFMYDQLPLPETVKNHHKTLLKHTQ</sequence>
<dbReference type="Pfam" id="PF03225">
    <property type="entry name" value="Viral_Hsp90"/>
    <property type="match status" value="1"/>
</dbReference>
<organism evidence="1">
    <name type="scientific">Pineapple mealybug wilt-associated virus 1</name>
    <dbReference type="NCBI Taxonomy" id="180903"/>
    <lineage>
        <taxon>Viruses</taxon>
        <taxon>Riboviria</taxon>
        <taxon>Orthornavirae</taxon>
        <taxon>Kitrinoviricota</taxon>
        <taxon>Alsuviricetes</taxon>
        <taxon>Martellivirales</taxon>
        <taxon>Closteroviridae</taxon>
        <taxon>Ampelovirus</taxon>
        <taxon>Ampelovirus unananas</taxon>
    </lineage>
</organism>
<dbReference type="EMBL" id="KJ872494">
    <property type="protein sequence ID" value="AIL56411.1"/>
    <property type="molecule type" value="Genomic_RNA"/>
</dbReference>
<dbReference type="InterPro" id="IPR004909">
    <property type="entry name" value="Vir_Hsp90"/>
</dbReference>